<dbReference type="KEGG" id="pms:KNP414_07702"/>
<keyword evidence="1" id="KW-0732">Signal</keyword>
<proteinExistence type="predicted"/>
<feature type="signal peptide" evidence="1">
    <location>
        <begin position="1"/>
        <end position="29"/>
    </location>
</feature>
<dbReference type="AlphaFoldDB" id="F8FEV3"/>
<accession>F8FEV3</accession>
<reference evidence="3" key="1">
    <citation type="submission" date="2011-06" db="EMBL/GenBank/DDBJ databases">
        <title>Complete genome sequence of Paenibacillus mucilaginosus KNP414.</title>
        <authorList>
            <person name="Wang J."/>
            <person name="Hu S."/>
            <person name="Hu X."/>
            <person name="Zhang B."/>
            <person name="Dong D."/>
            <person name="Zhang S."/>
            <person name="Zhao K."/>
            <person name="Wu D."/>
        </authorList>
    </citation>
    <scope>NUCLEOTIDE SEQUENCE [LARGE SCALE GENOMIC DNA]</scope>
    <source>
        <strain evidence="3">KNP414</strain>
    </source>
</reference>
<name>F8FEV3_PAEMK</name>
<dbReference type="HOGENOM" id="CLU_049145_0_0_9"/>
<dbReference type="PATRIC" id="fig|1036673.3.peg.7180"/>
<reference evidence="2 3" key="2">
    <citation type="journal article" date="2013" name="Genome Announc.">
        <title>Genome Sequence of Growth-Improving Paenibacillus mucilaginosus Strain KNP414.</title>
        <authorList>
            <person name="Lu J.J."/>
            <person name="Wang J.F."/>
            <person name="Hu X.F."/>
        </authorList>
    </citation>
    <scope>NUCLEOTIDE SEQUENCE [LARGE SCALE GENOMIC DNA]</scope>
    <source>
        <strain evidence="2 3">KNP414</strain>
    </source>
</reference>
<evidence type="ECO:0000313" key="3">
    <source>
        <dbReference type="Proteomes" id="UP000006620"/>
    </source>
</evidence>
<gene>
    <name evidence="2" type="ordered locus">KNP414_07702</name>
</gene>
<feature type="chain" id="PRO_5003370597" evidence="1">
    <location>
        <begin position="30"/>
        <end position="323"/>
    </location>
</feature>
<protein>
    <submittedName>
        <fullName evidence="2">Uncharacterized protein</fullName>
    </submittedName>
</protein>
<organism evidence="2 3">
    <name type="scientific">Paenibacillus mucilaginosus (strain KNP414)</name>
    <dbReference type="NCBI Taxonomy" id="1036673"/>
    <lineage>
        <taxon>Bacteria</taxon>
        <taxon>Bacillati</taxon>
        <taxon>Bacillota</taxon>
        <taxon>Bacilli</taxon>
        <taxon>Bacillales</taxon>
        <taxon>Paenibacillaceae</taxon>
        <taxon>Paenibacillus</taxon>
    </lineage>
</organism>
<evidence type="ECO:0000256" key="1">
    <source>
        <dbReference type="SAM" id="SignalP"/>
    </source>
</evidence>
<sequence length="323" mass="35734">MKNQIKPWRVLTAAALALTLGLGALTAPAAPVHAAASDLDLAYRWAPVHYQDTDSTDYDADYITAVNYDGDWNTLNNWDNQDDSLSRLQAKAYFSVTETSSHWYIVYSFYHPRDWVDYPDFGLDTHENDMEGAMMIVRKDGSAYGKFEGMVTVFHNDFYSYTPSGSPLTGAQETIDGTTRLASYGGFSRPTTFQEAKGHGIKAWDGSDYAGTDVVVYYPSKDTAEVPSGGNDRDVKYQLVDTFAANGLWAHRSDTQTFASWGTFRGDDGRDNAANAAWGWDDSNDGDALQRGLLATDPAKLVSVYFGNLGTFSRTYTRNGYTQ</sequence>
<dbReference type="EMBL" id="CP002869">
    <property type="protein sequence ID" value="AEI46188.1"/>
    <property type="molecule type" value="Genomic_DNA"/>
</dbReference>
<dbReference type="RefSeq" id="WP_013921335.1">
    <property type="nucleotide sequence ID" value="NC_015690.1"/>
</dbReference>
<dbReference type="Proteomes" id="UP000006620">
    <property type="component" value="Chromosome"/>
</dbReference>
<evidence type="ECO:0000313" key="2">
    <source>
        <dbReference type="EMBL" id="AEI46188.1"/>
    </source>
</evidence>